<dbReference type="PANTHER" id="PTHR10201:SF249">
    <property type="entry name" value="METALLOENDOPROTEINASE 1-MMP"/>
    <property type="match status" value="1"/>
</dbReference>
<dbReference type="EMBL" id="JAJJMB010013564">
    <property type="protein sequence ID" value="KAI3867273.1"/>
    <property type="molecule type" value="Genomic_DNA"/>
</dbReference>
<dbReference type="GO" id="GO:0030198">
    <property type="term" value="P:extracellular matrix organization"/>
    <property type="evidence" value="ECO:0007669"/>
    <property type="project" value="TreeGrafter"/>
</dbReference>
<dbReference type="GO" id="GO:0031012">
    <property type="term" value="C:extracellular matrix"/>
    <property type="evidence" value="ECO:0007669"/>
    <property type="project" value="InterPro"/>
</dbReference>
<comment type="caution">
    <text evidence="7">The sequence shown here is derived from an EMBL/GenBank/DDBJ whole genome shotgun (WGS) entry which is preliminary data.</text>
</comment>
<dbReference type="Gene3D" id="3.40.390.10">
    <property type="entry name" value="Collagenase (Catalytic Domain)"/>
    <property type="match status" value="1"/>
</dbReference>
<dbReference type="GO" id="GO:0006508">
    <property type="term" value="P:proteolysis"/>
    <property type="evidence" value="ECO:0007669"/>
    <property type="project" value="UniProtKB-KW"/>
</dbReference>
<comment type="cofactor">
    <cofactor evidence="5">
        <name>Ca(2+)</name>
        <dbReference type="ChEBI" id="CHEBI:29108"/>
    </cofactor>
    <text evidence="5">Can bind about 5 Ca(2+) ions per subunit.</text>
</comment>
<accession>A0AAD4X9X8</accession>
<reference evidence="7" key="1">
    <citation type="submission" date="2022-04" db="EMBL/GenBank/DDBJ databases">
        <title>A functionally conserved STORR gene fusion in Papaver species that diverged 16.8 million years ago.</title>
        <authorList>
            <person name="Catania T."/>
        </authorList>
    </citation>
    <scope>NUCLEOTIDE SEQUENCE</scope>
    <source>
        <strain evidence="7">S-188037</strain>
    </source>
</reference>
<feature type="binding site" description="in inhibited form" evidence="5">
    <location>
        <position position="5"/>
    </location>
    <ligand>
        <name>Zn(2+)</name>
        <dbReference type="ChEBI" id="CHEBI:29105"/>
        <label>2</label>
        <note>catalytic</note>
    </ligand>
</feature>
<keyword evidence="2 5" id="KW-0479">Metal-binding</keyword>
<dbReference type="InterPro" id="IPR021190">
    <property type="entry name" value="Pept_M10A"/>
</dbReference>
<dbReference type="GO" id="GO:0008270">
    <property type="term" value="F:zinc ion binding"/>
    <property type="evidence" value="ECO:0007669"/>
    <property type="project" value="InterPro"/>
</dbReference>
<protein>
    <recommendedName>
        <fullName evidence="6">Peptidase M10 metallopeptidase domain-containing protein</fullName>
    </recommendedName>
</protein>
<dbReference type="GO" id="GO:0030574">
    <property type="term" value="P:collagen catabolic process"/>
    <property type="evidence" value="ECO:0007669"/>
    <property type="project" value="TreeGrafter"/>
</dbReference>
<feature type="binding site" evidence="5">
    <location>
        <position position="111"/>
    </location>
    <ligand>
        <name>Zn(2+)</name>
        <dbReference type="ChEBI" id="CHEBI:29105"/>
        <label>1</label>
    </ligand>
</feature>
<evidence type="ECO:0000313" key="7">
    <source>
        <dbReference type="EMBL" id="KAI3867273.1"/>
    </source>
</evidence>
<feature type="binding site" evidence="5">
    <location>
        <position position="98"/>
    </location>
    <ligand>
        <name>Zn(2+)</name>
        <dbReference type="ChEBI" id="CHEBI:29105"/>
        <label>1</label>
    </ligand>
</feature>
<dbReference type="PANTHER" id="PTHR10201">
    <property type="entry name" value="MATRIX METALLOPROTEINASE"/>
    <property type="match status" value="1"/>
</dbReference>
<feature type="binding site" evidence="5">
    <location>
        <position position="52"/>
    </location>
    <ligand>
        <name>Ca(2+)</name>
        <dbReference type="ChEBI" id="CHEBI:29108"/>
        <label>1</label>
    </ligand>
</feature>
<evidence type="ECO:0000256" key="4">
    <source>
        <dbReference type="ARBA" id="ARBA00022833"/>
    </source>
</evidence>
<dbReference type="InterPro" id="IPR024079">
    <property type="entry name" value="MetalloPept_cat_dom_sf"/>
</dbReference>
<dbReference type="Proteomes" id="UP001202328">
    <property type="component" value="Unassembled WGS sequence"/>
</dbReference>
<organism evidence="7 8">
    <name type="scientific">Papaver atlanticum</name>
    <dbReference type="NCBI Taxonomy" id="357466"/>
    <lineage>
        <taxon>Eukaryota</taxon>
        <taxon>Viridiplantae</taxon>
        <taxon>Streptophyta</taxon>
        <taxon>Embryophyta</taxon>
        <taxon>Tracheophyta</taxon>
        <taxon>Spermatophyta</taxon>
        <taxon>Magnoliopsida</taxon>
        <taxon>Ranunculales</taxon>
        <taxon>Papaveraceae</taxon>
        <taxon>Papaveroideae</taxon>
        <taxon>Papaver</taxon>
    </lineage>
</organism>
<feature type="non-terminal residue" evidence="7">
    <location>
        <position position="113"/>
    </location>
</feature>
<evidence type="ECO:0000259" key="6">
    <source>
        <dbReference type="Pfam" id="PF00413"/>
    </source>
</evidence>
<sequence length="113" mass="13032">MLPRCGVPDHYDDHNKLYATKHYSFIKGRHPWNHSKVPLMLNYALSPEHIIDYRNISDIRVALEKAFSTWSSVIPVNFTETLDYEHASITIGFYYGDHGDGTPFIDRVLAHAN</sequence>
<keyword evidence="4 5" id="KW-0862">Zinc</keyword>
<dbReference type="PRINTS" id="PR00138">
    <property type="entry name" value="MATRIXIN"/>
</dbReference>
<dbReference type="SUPFAM" id="SSF55486">
    <property type="entry name" value="Metalloproteases ('zincins'), catalytic domain"/>
    <property type="match status" value="1"/>
</dbReference>
<name>A0AAD4X9X8_9MAGN</name>
<keyword evidence="5" id="KW-0106">Calcium</keyword>
<keyword evidence="8" id="KW-1185">Reference proteome</keyword>
<dbReference type="Pfam" id="PF00413">
    <property type="entry name" value="Peptidase_M10"/>
    <property type="match status" value="1"/>
</dbReference>
<keyword evidence="1" id="KW-0645">Protease</keyword>
<dbReference type="AlphaFoldDB" id="A0AAD4X9X8"/>
<gene>
    <name evidence="7" type="ORF">MKW98_001707</name>
</gene>
<dbReference type="GO" id="GO:0004222">
    <property type="term" value="F:metalloendopeptidase activity"/>
    <property type="evidence" value="ECO:0007669"/>
    <property type="project" value="InterPro"/>
</dbReference>
<feature type="domain" description="Peptidase M10 metallopeptidase" evidence="6">
    <location>
        <begin position="40"/>
        <end position="112"/>
    </location>
</feature>
<keyword evidence="3" id="KW-0378">Hydrolase</keyword>
<evidence type="ECO:0000256" key="3">
    <source>
        <dbReference type="ARBA" id="ARBA00022801"/>
    </source>
</evidence>
<proteinExistence type="predicted"/>
<dbReference type="InterPro" id="IPR001818">
    <property type="entry name" value="Pept_M10_metallopeptidase"/>
</dbReference>
<comment type="cofactor">
    <cofactor evidence="5">
        <name>Zn(2+)</name>
        <dbReference type="ChEBI" id="CHEBI:29105"/>
    </cofactor>
    <text evidence="5">Binds 2 Zn(2+) ions per subunit.</text>
</comment>
<evidence type="ECO:0000256" key="1">
    <source>
        <dbReference type="ARBA" id="ARBA00022670"/>
    </source>
</evidence>
<evidence type="ECO:0000256" key="5">
    <source>
        <dbReference type="PIRSR" id="PIRSR621190-2"/>
    </source>
</evidence>
<evidence type="ECO:0000256" key="2">
    <source>
        <dbReference type="ARBA" id="ARBA00022723"/>
    </source>
</evidence>
<feature type="binding site" evidence="5">
    <location>
        <position position="100"/>
    </location>
    <ligand>
        <name>Zn(2+)</name>
        <dbReference type="ChEBI" id="CHEBI:29105"/>
        <label>1</label>
    </ligand>
</feature>
<evidence type="ECO:0000313" key="8">
    <source>
        <dbReference type="Proteomes" id="UP001202328"/>
    </source>
</evidence>